<dbReference type="KEGG" id="mtuc:J113_24040"/>
<feature type="region of interest" description="Disordered" evidence="1">
    <location>
        <begin position="72"/>
        <end position="107"/>
    </location>
</feature>
<gene>
    <name evidence="2" type="ORF">J113_24040</name>
</gene>
<sequence>MPEVAATAAPVHSTAAPGYVDDPATCVTPWVIWPGPGTGQRAVAFEQHVGVRQVQPDIDKDDAAAVGQRVHRFEPAKGDGQRGVHGGAGDRPGRHIDAAGDVDGDHR</sequence>
<proteinExistence type="predicted"/>
<evidence type="ECO:0000313" key="2">
    <source>
        <dbReference type="EMBL" id="AGL28898.1"/>
    </source>
</evidence>
<accession>R4MJ94</accession>
<protein>
    <submittedName>
        <fullName evidence="2">Uncharacterized protein</fullName>
    </submittedName>
</protein>
<dbReference type="BioCyc" id="MTUB1310114:G13A2-3481-MONOMER"/>
<feature type="compositionally biased region" description="Basic and acidic residues" evidence="1">
    <location>
        <begin position="72"/>
        <end position="82"/>
    </location>
</feature>
<organism evidence="2 3">
    <name type="scientific">Mycobacterium tuberculosis CAS/NITR204</name>
    <dbReference type="NCBI Taxonomy" id="1310114"/>
    <lineage>
        <taxon>Bacteria</taxon>
        <taxon>Bacillati</taxon>
        <taxon>Actinomycetota</taxon>
        <taxon>Actinomycetes</taxon>
        <taxon>Mycobacteriales</taxon>
        <taxon>Mycobacteriaceae</taxon>
        <taxon>Mycobacterium</taxon>
        <taxon>Mycobacterium tuberculosis complex</taxon>
    </lineage>
</organism>
<dbReference type="EMBL" id="CP005386">
    <property type="protein sequence ID" value="AGL28898.1"/>
    <property type="molecule type" value="Genomic_DNA"/>
</dbReference>
<reference evidence="2 3" key="1">
    <citation type="journal article" date="2013" name="Genome Announc.">
        <title>Whole-Genome Sequences of Four Clinical Isolates of Mycobacterium tuberculosis from Tamil Nadu, South India.</title>
        <authorList>
            <person name="Narayanan S."/>
            <person name="Deshpande U."/>
        </authorList>
    </citation>
    <scope>NUCLEOTIDE SEQUENCE [LARGE SCALE GENOMIC DNA]</scope>
    <source>
        <strain evidence="2 3">CAS/NITR204</strain>
    </source>
</reference>
<feature type="region of interest" description="Disordered" evidence="1">
    <location>
        <begin position="1"/>
        <end position="20"/>
    </location>
</feature>
<evidence type="ECO:0000313" key="3">
    <source>
        <dbReference type="Proteomes" id="UP000013548"/>
    </source>
</evidence>
<dbReference type="Proteomes" id="UP000013548">
    <property type="component" value="Chromosome"/>
</dbReference>
<feature type="compositionally biased region" description="Low complexity" evidence="1">
    <location>
        <begin position="1"/>
        <end position="17"/>
    </location>
</feature>
<dbReference type="AlphaFoldDB" id="R4MJ94"/>
<feature type="compositionally biased region" description="Basic and acidic residues" evidence="1">
    <location>
        <begin position="91"/>
        <end position="107"/>
    </location>
</feature>
<evidence type="ECO:0000256" key="1">
    <source>
        <dbReference type="SAM" id="MobiDB-lite"/>
    </source>
</evidence>
<name>R4MJ94_MYCTX</name>
<dbReference type="HOGENOM" id="CLU_2207160_0_0_11"/>